<reference evidence="1" key="1">
    <citation type="submission" date="2022-07" db="EMBL/GenBank/DDBJ databases">
        <title>Characterization of the Novel Bacterium Alteromonas immobilis LMIT006 and Alteromonas gregis LMIT007.</title>
        <authorList>
            <person name="Lin X."/>
        </authorList>
    </citation>
    <scope>NUCLEOTIDE SEQUENCE</scope>
    <source>
        <strain evidence="1">LMIT007</strain>
    </source>
</reference>
<evidence type="ECO:0000313" key="2">
    <source>
        <dbReference type="Proteomes" id="UP001165413"/>
    </source>
</evidence>
<name>A0AA41X3Z5_9ALTE</name>
<evidence type="ECO:0000313" key="1">
    <source>
        <dbReference type="EMBL" id="MCP3429573.1"/>
    </source>
</evidence>
<gene>
    <name evidence="1" type="ORF">NLF92_11515</name>
</gene>
<organism evidence="1 2">
    <name type="scientific">Opacimonas viscosa</name>
    <dbReference type="NCBI Taxonomy" id="2961944"/>
    <lineage>
        <taxon>Bacteria</taxon>
        <taxon>Pseudomonadati</taxon>
        <taxon>Pseudomonadota</taxon>
        <taxon>Gammaproteobacteria</taxon>
        <taxon>Alteromonadales</taxon>
        <taxon>Alteromonadaceae</taxon>
        <taxon>Opacimonas</taxon>
    </lineage>
</organism>
<comment type="caution">
    <text evidence="1">The sequence shown here is derived from an EMBL/GenBank/DDBJ whole genome shotgun (WGS) entry which is preliminary data.</text>
</comment>
<dbReference type="Proteomes" id="UP001165413">
    <property type="component" value="Unassembled WGS sequence"/>
</dbReference>
<keyword evidence="2" id="KW-1185">Reference proteome</keyword>
<dbReference type="AlphaFoldDB" id="A0AA41X3Z5"/>
<proteinExistence type="predicted"/>
<protein>
    <submittedName>
        <fullName evidence="1">Uncharacterized protein</fullName>
    </submittedName>
</protein>
<dbReference type="EMBL" id="JANATA010000024">
    <property type="protein sequence ID" value="MCP3429573.1"/>
    <property type="molecule type" value="Genomic_DNA"/>
</dbReference>
<sequence length="144" mass="16239">MKKNQELVFELRHSNGFANCILLGDLPNVSDIHFITDSNFDYRIELKELHQNNSMTHISDYNSNANNLSAFKINTLNRNVGFTIHPSSKLYTNKNVSVSYIEHDSVFLVSVKMVDISNSSPPPSPPPGGDCFYENGVRMCNDIK</sequence>
<accession>A0AA41X3Z5</accession>
<dbReference type="RefSeq" id="WP_254102089.1">
    <property type="nucleotide sequence ID" value="NZ_JANATA010000024.1"/>
</dbReference>